<sequence>MATFILLLGTARPRSPNAQLSSEQRNTKATALHRKHKTHCKPKLPRVANLLKLFVMRFFCNAKLANENITLNTTNYKRADNFL</sequence>
<dbReference type="PATRIC" id="fig|693.5.peg.3680"/>
<evidence type="ECO:0000313" key="2">
    <source>
        <dbReference type="EMBL" id="KOO01878.1"/>
    </source>
</evidence>
<name>A0A0M0HJC6_VIBNE</name>
<comment type="caution">
    <text evidence="2">The sequence shown here is derived from an EMBL/GenBank/DDBJ whole genome shotgun (WGS) entry which is preliminary data.</text>
</comment>
<reference evidence="3" key="1">
    <citation type="submission" date="2015-08" db="EMBL/GenBank/DDBJ databases">
        <title>Vibrio galatheae sp. nov., a novel member of the Vibrionaceae family isolated from the Solomon Islands.</title>
        <authorList>
            <person name="Giubergia S."/>
            <person name="Machado H."/>
            <person name="Mateiu R.V."/>
            <person name="Gram L."/>
        </authorList>
    </citation>
    <scope>NUCLEOTIDE SEQUENCE [LARGE SCALE GENOMIC DNA]</scope>
    <source>
        <strain evidence="3">DSM 19584</strain>
    </source>
</reference>
<dbReference type="STRING" id="693.AKJ17_18145"/>
<accession>A0A0M0HJC6</accession>
<organism evidence="2 3">
    <name type="scientific">Vibrio nereis</name>
    <dbReference type="NCBI Taxonomy" id="693"/>
    <lineage>
        <taxon>Bacteria</taxon>
        <taxon>Pseudomonadati</taxon>
        <taxon>Pseudomonadota</taxon>
        <taxon>Gammaproteobacteria</taxon>
        <taxon>Vibrionales</taxon>
        <taxon>Vibrionaceae</taxon>
        <taxon>Vibrio</taxon>
    </lineage>
</organism>
<evidence type="ECO:0000313" key="3">
    <source>
        <dbReference type="Proteomes" id="UP000037515"/>
    </source>
</evidence>
<evidence type="ECO:0000256" key="1">
    <source>
        <dbReference type="SAM" id="MobiDB-lite"/>
    </source>
</evidence>
<feature type="region of interest" description="Disordered" evidence="1">
    <location>
        <begin position="15"/>
        <end position="38"/>
    </location>
</feature>
<dbReference type="Proteomes" id="UP000037515">
    <property type="component" value="Unassembled WGS sequence"/>
</dbReference>
<dbReference type="AlphaFoldDB" id="A0A0M0HJC6"/>
<proteinExistence type="predicted"/>
<keyword evidence="3" id="KW-1185">Reference proteome</keyword>
<dbReference type="EMBL" id="LHPJ01000032">
    <property type="protein sequence ID" value="KOO01878.1"/>
    <property type="molecule type" value="Genomic_DNA"/>
</dbReference>
<feature type="compositionally biased region" description="Polar residues" evidence="1">
    <location>
        <begin position="16"/>
        <end position="29"/>
    </location>
</feature>
<gene>
    <name evidence="2" type="ORF">AKJ17_18145</name>
</gene>
<protein>
    <submittedName>
        <fullName evidence="2">Uncharacterized protein</fullName>
    </submittedName>
</protein>